<evidence type="ECO:0000313" key="5">
    <source>
        <dbReference type="Proteomes" id="UP001225316"/>
    </source>
</evidence>
<comment type="caution">
    <text evidence="4">The sequence shown here is derived from an EMBL/GenBank/DDBJ whole genome shotgun (WGS) entry which is preliminary data.</text>
</comment>
<dbReference type="Proteomes" id="UP001225316">
    <property type="component" value="Unassembled WGS sequence"/>
</dbReference>
<keyword evidence="5" id="KW-1185">Reference proteome</keyword>
<dbReference type="Pfam" id="PF04333">
    <property type="entry name" value="MlaA"/>
    <property type="match status" value="1"/>
</dbReference>
<name>A0ABU1ARM2_9BACT</name>
<evidence type="ECO:0000256" key="3">
    <source>
        <dbReference type="SAM" id="SignalP"/>
    </source>
</evidence>
<dbReference type="RefSeq" id="WP_308948929.1">
    <property type="nucleotide sequence ID" value="NZ_JARXHW010000007.1"/>
</dbReference>
<evidence type="ECO:0000256" key="2">
    <source>
        <dbReference type="ARBA" id="ARBA00022729"/>
    </source>
</evidence>
<dbReference type="PANTHER" id="PTHR30035:SF3">
    <property type="entry name" value="INTERMEMBRANE PHOSPHOLIPID TRANSPORT SYSTEM LIPOPROTEIN MLAA"/>
    <property type="match status" value="1"/>
</dbReference>
<feature type="chain" id="PRO_5045528095" evidence="3">
    <location>
        <begin position="32"/>
        <end position="255"/>
    </location>
</feature>
<evidence type="ECO:0000313" key="4">
    <source>
        <dbReference type="EMBL" id="MDQ8206809.1"/>
    </source>
</evidence>
<accession>A0ABU1ARM2</accession>
<dbReference type="EMBL" id="JARXHW010000007">
    <property type="protein sequence ID" value="MDQ8206809.1"/>
    <property type="molecule type" value="Genomic_DNA"/>
</dbReference>
<keyword evidence="4" id="KW-0449">Lipoprotein</keyword>
<dbReference type="PANTHER" id="PTHR30035">
    <property type="entry name" value="LIPOPROTEIN VACJ-RELATED"/>
    <property type="match status" value="1"/>
</dbReference>
<gene>
    <name evidence="4" type="ORF">QEH52_04765</name>
</gene>
<keyword evidence="2 3" id="KW-0732">Signal</keyword>
<comment type="similarity">
    <text evidence="1">Belongs to the MlaA family.</text>
</comment>
<feature type="signal peptide" evidence="3">
    <location>
        <begin position="1"/>
        <end position="31"/>
    </location>
</feature>
<sequence length="255" mass="27817">MKTLKSKFFIAPVMGAALLGLTGLQSLSAQGSTLSDEDFYYEDVASSSDVYDPLEVVNRYTFEFNDFVYLQLLEPVVNGYTAITPDPIERGASNFFDNLKYPVRLAGNLLQGRLKGAWVETGRFAINSTLGIAGILTPADSIEGFAPIKSEDVGQALGAWGIGEGPYLILPLLGPSNLRDLGGLIGDRSVNPLKEPFSLIDDWDWEARLALSGSEFVAKSPEILQRYKQLKGSAIDPYSSMKNGYTQFRRGAIAE</sequence>
<organism evidence="4 5">
    <name type="scientific">Thalassobacterium maritimum</name>
    <dbReference type="NCBI Taxonomy" id="3041265"/>
    <lineage>
        <taxon>Bacteria</taxon>
        <taxon>Pseudomonadati</taxon>
        <taxon>Verrucomicrobiota</taxon>
        <taxon>Opitutia</taxon>
        <taxon>Puniceicoccales</taxon>
        <taxon>Coraliomargaritaceae</taxon>
        <taxon>Thalassobacterium</taxon>
    </lineage>
</organism>
<evidence type="ECO:0000256" key="1">
    <source>
        <dbReference type="ARBA" id="ARBA00010634"/>
    </source>
</evidence>
<dbReference type="PRINTS" id="PR01805">
    <property type="entry name" value="VACJLIPOPROT"/>
</dbReference>
<reference evidence="4 5" key="1">
    <citation type="submission" date="2023-04" db="EMBL/GenBank/DDBJ databases">
        <title>A novel bacteria isolated from coastal sediment.</title>
        <authorList>
            <person name="Liu X.-J."/>
            <person name="Du Z.-J."/>
        </authorList>
    </citation>
    <scope>NUCLEOTIDE SEQUENCE [LARGE SCALE GENOMIC DNA]</scope>
    <source>
        <strain evidence="4 5">SDUM461003</strain>
    </source>
</reference>
<protein>
    <submittedName>
        <fullName evidence="4">VacJ family lipoprotein</fullName>
    </submittedName>
</protein>
<proteinExistence type="inferred from homology"/>
<dbReference type="InterPro" id="IPR007428">
    <property type="entry name" value="MlaA"/>
</dbReference>